<dbReference type="GO" id="GO:0003735">
    <property type="term" value="F:structural constituent of ribosome"/>
    <property type="evidence" value="ECO:0007669"/>
    <property type="project" value="InterPro"/>
</dbReference>
<dbReference type="Proteomes" id="UP000678393">
    <property type="component" value="Unassembled WGS sequence"/>
</dbReference>
<dbReference type="PANTHER" id="PTHR24088:SF0">
    <property type="entry name" value="SMALL RIBOSOMAL SUBUNIT PROTEIN US17M"/>
    <property type="match status" value="1"/>
</dbReference>
<proteinExistence type="predicted"/>
<reference evidence="1" key="1">
    <citation type="submission" date="2021-04" db="EMBL/GenBank/DDBJ databases">
        <authorList>
            <consortium name="Molecular Ecology Group"/>
        </authorList>
    </citation>
    <scope>NUCLEOTIDE SEQUENCE</scope>
</reference>
<evidence type="ECO:0000313" key="1">
    <source>
        <dbReference type="EMBL" id="CAG5121138.1"/>
    </source>
</evidence>
<gene>
    <name evidence="1" type="ORF">CUNI_LOCUS6696</name>
</gene>
<dbReference type="InterPro" id="IPR012340">
    <property type="entry name" value="NA-bd_OB-fold"/>
</dbReference>
<evidence type="ECO:0000313" key="2">
    <source>
        <dbReference type="Proteomes" id="UP000678393"/>
    </source>
</evidence>
<dbReference type="SUPFAM" id="SSF50249">
    <property type="entry name" value="Nucleic acid-binding proteins"/>
    <property type="match status" value="1"/>
</dbReference>
<keyword evidence="2" id="KW-1185">Reference proteome</keyword>
<dbReference type="PANTHER" id="PTHR24088">
    <property type="entry name" value="28S RIBOSOMAL PROTEIN S17, MITOCHONDRIAL"/>
    <property type="match status" value="1"/>
</dbReference>
<dbReference type="AlphaFoldDB" id="A0A8S3YY47"/>
<accession>A0A8S3YY47</accession>
<dbReference type="InterPro" id="IPR039193">
    <property type="entry name" value="Ribosomal_uS17m_metazoa"/>
</dbReference>
<protein>
    <submittedName>
        <fullName evidence="1">Uncharacterized protein</fullName>
    </submittedName>
</protein>
<organism evidence="1 2">
    <name type="scientific">Candidula unifasciata</name>
    <dbReference type="NCBI Taxonomy" id="100452"/>
    <lineage>
        <taxon>Eukaryota</taxon>
        <taxon>Metazoa</taxon>
        <taxon>Spiralia</taxon>
        <taxon>Lophotrochozoa</taxon>
        <taxon>Mollusca</taxon>
        <taxon>Gastropoda</taxon>
        <taxon>Heterobranchia</taxon>
        <taxon>Euthyneura</taxon>
        <taxon>Panpulmonata</taxon>
        <taxon>Eupulmonata</taxon>
        <taxon>Stylommatophora</taxon>
        <taxon>Helicina</taxon>
        <taxon>Helicoidea</taxon>
        <taxon>Geomitridae</taxon>
        <taxon>Candidula</taxon>
    </lineage>
</organism>
<dbReference type="GO" id="GO:0005763">
    <property type="term" value="C:mitochondrial small ribosomal subunit"/>
    <property type="evidence" value="ECO:0007669"/>
    <property type="project" value="InterPro"/>
</dbReference>
<dbReference type="EMBL" id="CAJHNH020001024">
    <property type="protein sequence ID" value="CAG5121138.1"/>
    <property type="molecule type" value="Genomic_DNA"/>
</dbReference>
<dbReference type="GO" id="GO:0032543">
    <property type="term" value="P:mitochondrial translation"/>
    <property type="evidence" value="ECO:0007669"/>
    <property type="project" value="TreeGrafter"/>
</dbReference>
<comment type="caution">
    <text evidence="1">The sequence shown here is derived from an EMBL/GenBank/DDBJ whole genome shotgun (WGS) entry which is preliminary data.</text>
</comment>
<name>A0A8S3YY47_9EUPU</name>
<sequence length="126" mass="14776">MTSRLMMIGQVICREALKPRILTVRIIDQVYDAHLHMFFPEPKDFKVLETEKAKVKAGDIIRFQKSPERYSVEVEYETAEVVFPIGRTVDPVTGRRCRGTQFIDERAREQETKRISSIKDWPNYSL</sequence>
<dbReference type="Gene3D" id="2.40.50.140">
    <property type="entry name" value="Nucleic acid-binding proteins"/>
    <property type="match status" value="1"/>
</dbReference>
<dbReference type="OrthoDB" id="274752at2759"/>